<dbReference type="CDD" id="cd14256">
    <property type="entry name" value="Dockerin_I"/>
    <property type="match status" value="1"/>
</dbReference>
<keyword evidence="4" id="KW-0119">Carbohydrate metabolism</keyword>
<dbReference type="Proteomes" id="UP000016662">
    <property type="component" value="Unassembled WGS sequence"/>
</dbReference>
<keyword evidence="5 7" id="KW-0326">Glycosidase</keyword>
<name>U2LBF3_9FIRM</name>
<dbReference type="Pfam" id="PF00404">
    <property type="entry name" value="Dockerin_1"/>
    <property type="match status" value="1"/>
</dbReference>
<dbReference type="InterPro" id="IPR036439">
    <property type="entry name" value="Dockerin_dom_sf"/>
</dbReference>
<keyword evidence="2 7" id="KW-0378">Hydrolase</keyword>
<dbReference type="SUPFAM" id="SSF63446">
    <property type="entry name" value="Type I dockerin domain"/>
    <property type="match status" value="1"/>
</dbReference>
<dbReference type="eggNOG" id="COG2730">
    <property type="taxonomic scope" value="Bacteria"/>
</dbReference>
<evidence type="ECO:0000313" key="9">
    <source>
        <dbReference type="EMBL" id="ERJ86819.1"/>
    </source>
</evidence>
<feature type="domain" description="Dockerin" evidence="8">
    <location>
        <begin position="391"/>
        <end position="452"/>
    </location>
</feature>
<evidence type="ECO:0000256" key="6">
    <source>
        <dbReference type="ARBA" id="ARBA00023326"/>
    </source>
</evidence>
<organism evidence="9 10">
    <name type="scientific">Ruminococcus callidus ATCC 27760</name>
    <dbReference type="NCBI Taxonomy" id="411473"/>
    <lineage>
        <taxon>Bacteria</taxon>
        <taxon>Bacillati</taxon>
        <taxon>Bacillota</taxon>
        <taxon>Clostridia</taxon>
        <taxon>Eubacteriales</taxon>
        <taxon>Oscillospiraceae</taxon>
        <taxon>Ruminococcus</taxon>
    </lineage>
</organism>
<evidence type="ECO:0000256" key="7">
    <source>
        <dbReference type="RuleBase" id="RU361153"/>
    </source>
</evidence>
<dbReference type="InterPro" id="IPR017853">
    <property type="entry name" value="GH"/>
</dbReference>
<dbReference type="InterPro" id="IPR016134">
    <property type="entry name" value="Dockerin_dom"/>
</dbReference>
<comment type="caution">
    <text evidence="9">The sequence shown here is derived from an EMBL/GenBank/DDBJ whole genome shotgun (WGS) entry which is preliminary data.</text>
</comment>
<gene>
    <name evidence="9" type="ORF">RUMCAL_03438</name>
</gene>
<evidence type="ECO:0000256" key="2">
    <source>
        <dbReference type="ARBA" id="ARBA00022801"/>
    </source>
</evidence>
<keyword evidence="6" id="KW-0624">Polysaccharide degradation</keyword>
<dbReference type="InterPro" id="IPR002105">
    <property type="entry name" value="Dockerin_1_rpt"/>
</dbReference>
<dbReference type="Gene3D" id="1.10.1330.10">
    <property type="entry name" value="Dockerin domain"/>
    <property type="match status" value="1"/>
</dbReference>
<dbReference type="EMBL" id="AWVF01000463">
    <property type="protein sequence ID" value="ERJ86819.1"/>
    <property type="molecule type" value="Genomic_DNA"/>
</dbReference>
<dbReference type="Gene3D" id="3.20.20.80">
    <property type="entry name" value="Glycosidases"/>
    <property type="match status" value="1"/>
</dbReference>
<evidence type="ECO:0000259" key="8">
    <source>
        <dbReference type="PROSITE" id="PS51766"/>
    </source>
</evidence>
<dbReference type="Pfam" id="PF00150">
    <property type="entry name" value="Cellulase"/>
    <property type="match status" value="1"/>
</dbReference>
<dbReference type="HOGENOM" id="CLU_018668_3_1_9"/>
<keyword evidence="10" id="KW-1185">Reference proteome</keyword>
<dbReference type="GO" id="GO:0008422">
    <property type="term" value="F:beta-glucosidase activity"/>
    <property type="evidence" value="ECO:0007669"/>
    <property type="project" value="TreeGrafter"/>
</dbReference>
<evidence type="ECO:0000256" key="4">
    <source>
        <dbReference type="ARBA" id="ARBA00023277"/>
    </source>
</evidence>
<dbReference type="PROSITE" id="PS51766">
    <property type="entry name" value="DOCKERIN"/>
    <property type="match status" value="1"/>
</dbReference>
<evidence type="ECO:0000313" key="10">
    <source>
        <dbReference type="Proteomes" id="UP000016662"/>
    </source>
</evidence>
<dbReference type="STRING" id="411473.RUMCAL_03438"/>
<protein>
    <submittedName>
        <fullName evidence="9">Cellulase</fullName>
    </submittedName>
</protein>
<accession>U2LBF3</accession>
<dbReference type="PANTHER" id="PTHR31297">
    <property type="entry name" value="GLUCAN ENDO-1,6-BETA-GLUCOSIDASE B"/>
    <property type="match status" value="1"/>
</dbReference>
<dbReference type="GO" id="GO:0009986">
    <property type="term" value="C:cell surface"/>
    <property type="evidence" value="ECO:0007669"/>
    <property type="project" value="TreeGrafter"/>
</dbReference>
<dbReference type="PANTHER" id="PTHR31297:SF41">
    <property type="entry name" value="ENDOGLUCANASE, PUTATIVE (AFU_ORTHOLOGUE AFUA_5G01830)-RELATED"/>
    <property type="match status" value="1"/>
</dbReference>
<dbReference type="GO" id="GO:0030245">
    <property type="term" value="P:cellulose catabolic process"/>
    <property type="evidence" value="ECO:0007669"/>
    <property type="project" value="UniProtKB-KW"/>
</dbReference>
<keyword evidence="3" id="KW-0136">Cellulose degradation</keyword>
<dbReference type="InterPro" id="IPR050386">
    <property type="entry name" value="Glycosyl_hydrolase_5"/>
</dbReference>
<proteinExistence type="inferred from homology"/>
<reference evidence="9 10" key="1">
    <citation type="submission" date="2013-07" db="EMBL/GenBank/DDBJ databases">
        <authorList>
            <person name="Weinstock G."/>
            <person name="Sodergren E."/>
            <person name="Wylie T."/>
            <person name="Fulton L."/>
            <person name="Fulton R."/>
            <person name="Fronick C."/>
            <person name="O'Laughlin M."/>
            <person name="Godfrey J."/>
            <person name="Miner T."/>
            <person name="Herter B."/>
            <person name="Appelbaum E."/>
            <person name="Cordes M."/>
            <person name="Lek S."/>
            <person name="Wollam A."/>
            <person name="Pepin K.H."/>
            <person name="Palsikar V.B."/>
            <person name="Mitreva M."/>
            <person name="Wilson R.K."/>
        </authorList>
    </citation>
    <scope>NUCLEOTIDE SEQUENCE [LARGE SCALE GENOMIC DNA]</scope>
    <source>
        <strain evidence="9 10">ATCC 27760</strain>
    </source>
</reference>
<dbReference type="SUPFAM" id="SSF51445">
    <property type="entry name" value="(Trans)glycosidases"/>
    <property type="match status" value="1"/>
</dbReference>
<dbReference type="GO" id="GO:0005576">
    <property type="term" value="C:extracellular region"/>
    <property type="evidence" value="ECO:0007669"/>
    <property type="project" value="TreeGrafter"/>
</dbReference>
<dbReference type="AlphaFoldDB" id="U2LBF3"/>
<comment type="similarity">
    <text evidence="1 7">Belongs to the glycosyl hydrolase 5 (cellulase A) family.</text>
</comment>
<evidence type="ECO:0000256" key="5">
    <source>
        <dbReference type="ARBA" id="ARBA00023295"/>
    </source>
</evidence>
<evidence type="ECO:0000256" key="3">
    <source>
        <dbReference type="ARBA" id="ARBA00023001"/>
    </source>
</evidence>
<dbReference type="PATRIC" id="fig|411473.3.peg.2884"/>
<dbReference type="PROSITE" id="PS51257">
    <property type="entry name" value="PROKAR_LIPOPROTEIN"/>
    <property type="match status" value="1"/>
</dbReference>
<evidence type="ECO:0000256" key="1">
    <source>
        <dbReference type="ARBA" id="ARBA00005641"/>
    </source>
</evidence>
<dbReference type="InterPro" id="IPR001547">
    <property type="entry name" value="Glyco_hydro_5"/>
</dbReference>
<sequence length="452" mass="50399">MDRKEIIMMKKIIAGAMAAGILWCSCTASVSALPQKQSSMRDITTAQLVKDMGIGINLGNTYESCGDWIAQWGDGTPESYETAWGSPVITQQMIQGYADAGFDTLRVPVAWSNMMEDNYTISDKYLSAVQEVVDWAIDCGLYVILNLHYDGGWLANFPTDKENCMEKYKRIWTQVSDAFADYSDYLVFESQNEELGWESLWNRWGGTEGKTNSYDLVNEINQTFVDIIRSSGGNNPQRHLLISGYNTDVELTCDSLFQMPNDPAGRCAVSVHYYTPSGFAILEEDASWGKMRSTWGTDDDYAELNRNMDLMKTTYVDKGIPVIIGEYGCPKKNKEEESVRRFLSSVCEAAYSRDMCPVMWDVTDLHYNRSSCKMFDDTLMQQLLAVKQSGETTLTGDCNEDGIVSVADAVLLQQYLLDSKSLSETAATLANCNGDGSVNGLDLAVLRQKLTA</sequence>